<dbReference type="PRINTS" id="PR01217">
    <property type="entry name" value="PRICHEXTENSN"/>
</dbReference>
<reference evidence="12 13" key="1">
    <citation type="submission" date="2021-01" db="EMBL/GenBank/DDBJ databases">
        <title>Belnapia mucosa sp. nov. and Belnapia arida sp. nov., isolated from the Tabernas Desert (Almeria, Spain).</title>
        <authorList>
            <person name="Molina-Menor E."/>
            <person name="Vidal-Verdu A."/>
            <person name="Calonge A."/>
            <person name="Satari L."/>
            <person name="Pereto J."/>
            <person name="Porcar M."/>
        </authorList>
    </citation>
    <scope>NUCLEOTIDE SEQUENCE [LARGE SCALE GENOMIC DNA]</scope>
    <source>
        <strain evidence="12 13">T18</strain>
    </source>
</reference>
<feature type="domain" description="TonB C-terminal" evidence="11">
    <location>
        <begin position="173"/>
        <end position="264"/>
    </location>
</feature>
<name>A0ABS1TXN6_9PROT</name>
<evidence type="ECO:0000256" key="5">
    <source>
        <dbReference type="ARBA" id="ARBA00022519"/>
    </source>
</evidence>
<sequence length="264" mass="27855">MPRARHIAWGLSIGLHAAGAAVLLHGLPAEEQPVMPVMLIEMPTPAAPEPEAEPPPEPVAEAPPPQPAPPPEPPPPPPVAMAEPPPPEPMAPEPPPQAEPPPPEPPPPAEVAELPLPPPPPPPEPKPVTTPRRPTPPRPATPTVAEAPPAPVQPVAAPPAPVAAPVAAAPPPSYTALLMRALERHRRYPDEARWRRAQGVALLRFRMRRDGTVVGYRIERSAGDPSLDQAVQTMIQDASPLPAPPAEMAGDPVELTVPVRFSLR</sequence>
<dbReference type="NCBIfam" id="TIGR01352">
    <property type="entry name" value="tonB_Cterm"/>
    <property type="match status" value="1"/>
</dbReference>
<evidence type="ECO:0000313" key="12">
    <source>
        <dbReference type="EMBL" id="MBL6077187.1"/>
    </source>
</evidence>
<dbReference type="Proteomes" id="UP000660885">
    <property type="component" value="Unassembled WGS sequence"/>
</dbReference>
<evidence type="ECO:0000256" key="10">
    <source>
        <dbReference type="SAM" id="MobiDB-lite"/>
    </source>
</evidence>
<evidence type="ECO:0000256" key="3">
    <source>
        <dbReference type="ARBA" id="ARBA00022448"/>
    </source>
</evidence>
<feature type="compositionally biased region" description="Pro residues" evidence="10">
    <location>
        <begin position="45"/>
        <end position="140"/>
    </location>
</feature>
<keyword evidence="4" id="KW-1003">Cell membrane</keyword>
<keyword evidence="13" id="KW-1185">Reference proteome</keyword>
<proteinExistence type="inferred from homology"/>
<evidence type="ECO:0000256" key="9">
    <source>
        <dbReference type="ARBA" id="ARBA00023136"/>
    </source>
</evidence>
<dbReference type="InterPro" id="IPR051045">
    <property type="entry name" value="TonB-dependent_transducer"/>
</dbReference>
<evidence type="ECO:0000256" key="2">
    <source>
        <dbReference type="ARBA" id="ARBA00006555"/>
    </source>
</evidence>
<evidence type="ECO:0000256" key="4">
    <source>
        <dbReference type="ARBA" id="ARBA00022475"/>
    </source>
</evidence>
<dbReference type="Pfam" id="PF03544">
    <property type="entry name" value="TonB_C"/>
    <property type="match status" value="1"/>
</dbReference>
<dbReference type="InterPro" id="IPR006260">
    <property type="entry name" value="TonB/TolA_C"/>
</dbReference>
<keyword evidence="8" id="KW-1133">Transmembrane helix</keyword>
<keyword evidence="6" id="KW-0812">Transmembrane</keyword>
<gene>
    <name evidence="12" type="ORF">JMJ56_04155</name>
</gene>
<evidence type="ECO:0000256" key="6">
    <source>
        <dbReference type="ARBA" id="ARBA00022692"/>
    </source>
</evidence>
<keyword evidence="5" id="KW-0997">Cell inner membrane</keyword>
<dbReference type="RefSeq" id="WP_202830319.1">
    <property type="nucleotide sequence ID" value="NZ_JAETWB010000001.1"/>
</dbReference>
<keyword evidence="7" id="KW-0653">Protein transport</keyword>
<dbReference type="Gene3D" id="3.30.1150.10">
    <property type="match status" value="1"/>
</dbReference>
<dbReference type="PANTHER" id="PTHR33446:SF2">
    <property type="entry name" value="PROTEIN TONB"/>
    <property type="match status" value="1"/>
</dbReference>
<evidence type="ECO:0000256" key="1">
    <source>
        <dbReference type="ARBA" id="ARBA00004383"/>
    </source>
</evidence>
<evidence type="ECO:0000259" key="11">
    <source>
        <dbReference type="PROSITE" id="PS52015"/>
    </source>
</evidence>
<dbReference type="PROSITE" id="PS52015">
    <property type="entry name" value="TONB_CTD"/>
    <property type="match status" value="1"/>
</dbReference>
<dbReference type="SUPFAM" id="SSF74653">
    <property type="entry name" value="TolA/TonB C-terminal domain"/>
    <property type="match status" value="1"/>
</dbReference>
<keyword evidence="3" id="KW-0813">Transport</keyword>
<dbReference type="EMBL" id="JAETWB010000001">
    <property type="protein sequence ID" value="MBL6077187.1"/>
    <property type="molecule type" value="Genomic_DNA"/>
</dbReference>
<comment type="similarity">
    <text evidence="2">Belongs to the TonB family.</text>
</comment>
<comment type="subcellular location">
    <subcellularLocation>
        <location evidence="1">Cell inner membrane</location>
        <topology evidence="1">Single-pass membrane protein</topology>
        <orientation evidence="1">Periplasmic side</orientation>
    </subcellularLocation>
</comment>
<evidence type="ECO:0000256" key="7">
    <source>
        <dbReference type="ARBA" id="ARBA00022927"/>
    </source>
</evidence>
<dbReference type="InterPro" id="IPR037682">
    <property type="entry name" value="TonB_C"/>
</dbReference>
<dbReference type="PANTHER" id="PTHR33446">
    <property type="entry name" value="PROTEIN TONB-RELATED"/>
    <property type="match status" value="1"/>
</dbReference>
<comment type="caution">
    <text evidence="12">The sequence shown here is derived from an EMBL/GenBank/DDBJ whole genome shotgun (WGS) entry which is preliminary data.</text>
</comment>
<keyword evidence="9" id="KW-0472">Membrane</keyword>
<evidence type="ECO:0000313" key="13">
    <source>
        <dbReference type="Proteomes" id="UP000660885"/>
    </source>
</evidence>
<protein>
    <submittedName>
        <fullName evidence="12">Energy transducer TonB</fullName>
    </submittedName>
</protein>
<organism evidence="12 13">
    <name type="scientific">Belnapia arida</name>
    <dbReference type="NCBI Taxonomy" id="2804533"/>
    <lineage>
        <taxon>Bacteria</taxon>
        <taxon>Pseudomonadati</taxon>
        <taxon>Pseudomonadota</taxon>
        <taxon>Alphaproteobacteria</taxon>
        <taxon>Acetobacterales</taxon>
        <taxon>Roseomonadaceae</taxon>
        <taxon>Belnapia</taxon>
    </lineage>
</organism>
<evidence type="ECO:0000256" key="8">
    <source>
        <dbReference type="ARBA" id="ARBA00022989"/>
    </source>
</evidence>
<accession>A0ABS1TXN6</accession>
<feature type="region of interest" description="Disordered" evidence="10">
    <location>
        <begin position="41"/>
        <end position="151"/>
    </location>
</feature>